<accession>A0A9W7Y7I6</accession>
<dbReference type="Gene3D" id="3.40.50.300">
    <property type="entry name" value="P-loop containing nucleotide triphosphate hydrolases"/>
    <property type="match status" value="2"/>
</dbReference>
<comment type="caution">
    <text evidence="10">The sequence shown here is derived from an EMBL/GenBank/DDBJ whole genome shotgun (WGS) entry which is preliminary data.</text>
</comment>
<evidence type="ECO:0000256" key="5">
    <source>
        <dbReference type="ARBA" id="ARBA00022840"/>
    </source>
</evidence>
<dbReference type="OrthoDB" id="6500128at2759"/>
<feature type="transmembrane region" description="Helical" evidence="8">
    <location>
        <begin position="99"/>
        <end position="118"/>
    </location>
</feature>
<sequence length="1034" mass="116029">MLTRNRELEINDISNPENESEFKEYTRKTNMDTKKRIEALLYTKAVEFYLESHSESYGVWEFQSKIQNIANGIVVLCFASSAIISQLLNVWIVAQKVGWRVLIPIIFALAHQLLSRAVNRKIDRLRKMQRISKTPRFQDNYYYTFRNIRTIKFYGWESAFTSSRGWIDLEFYSPPMIWKVTRWFISIVGCAISQISAALTIISYFSVSSNAISYADMSLLMSSIDSLTSFTQTITGIGETITGVKKGMAFLESLVDTTAKSYIVHKTKADLPSDVAIELNECVFTWGEDKFALKPMSMRIKQGEFVTVIGRVGGGKSSFVSGLCGEMAISSGSGYIHGKVGYVSQKPFIMNATFRENVTMNTEYDEKLMEKVLKASVLLDDIKKLPAGDMTEIGSNGVNLSGGQKVRLALARALYLNADVYIFDDLLSAVDARVERLLIERVLSSSGIIGSKTRVLVTHAEHVVPLSCKVITLTDGAADVVEQKPADLAILSNLNSSSSDGNDDEEISDKIEHVDKDKAEFTVHPELKDPVLRMSQFLKFAKMSGYGVISIVLGFELIRAYILHHTEGLRIQLMTDSNPDTIRQSLTKYLIVNAALTIGGLQLIIFNRWIRETLWSDKVTKVTRTKLIDTILTLPLPMVEQLSHVTLVDISATVSYYATINVIYNSYYLLSLICTEITRNSVLGFKLWQRFYMGIPVQPGEVDALSRLSSNTVQRVTKIATLLSGHDEEFQALARYYIYTEKLAREAPAVIEDCRPPSSWPEGGVVEFCDYSMRYRSELDLVLKGLTFSTSSSEKIGIVGRTGAGKSSITYALMRMVEPASGQIKIDGIDISTIGIRDLRSQIAIIPQDPTLFEGTIRDNLDPTHEYTDDEVWAAIRAGKIENLLEKPTEKYVEKKAKDDDDDDDSDRGPWTEGIGLNKWVEYNGNNFSVGQRQLVSLCRALLWRRKVVVLDEATANVDGETDKTMQEVIRCEFKNCTVLTIAHRLGTIMDNDRILVMDQGRAAEFDTPQNLLTNKDSIFSRLVANMKTTSEKK</sequence>
<keyword evidence="4" id="KW-0547">Nucleotide-binding</keyword>
<dbReference type="InterPro" id="IPR003439">
    <property type="entry name" value="ABC_transporter-like_ATP-bd"/>
</dbReference>
<dbReference type="Gene3D" id="1.20.1560.10">
    <property type="entry name" value="ABC transporter type 1, transmembrane domain"/>
    <property type="match status" value="1"/>
</dbReference>
<dbReference type="GO" id="GO:0005524">
    <property type="term" value="F:ATP binding"/>
    <property type="evidence" value="ECO:0007669"/>
    <property type="project" value="UniProtKB-KW"/>
</dbReference>
<gene>
    <name evidence="10" type="primary">YCF1_1</name>
    <name evidence="10" type="ORF">LPJ53_000491</name>
</gene>
<keyword evidence="6 8" id="KW-1133">Transmembrane helix</keyword>
<dbReference type="SUPFAM" id="SSF90123">
    <property type="entry name" value="ABC transporter transmembrane region"/>
    <property type="match status" value="1"/>
</dbReference>
<evidence type="ECO:0000256" key="6">
    <source>
        <dbReference type="ARBA" id="ARBA00022989"/>
    </source>
</evidence>
<dbReference type="InterPro" id="IPR050173">
    <property type="entry name" value="ABC_transporter_C-like"/>
</dbReference>
<dbReference type="GO" id="GO:0016020">
    <property type="term" value="C:membrane"/>
    <property type="evidence" value="ECO:0007669"/>
    <property type="project" value="UniProtKB-SubCell"/>
</dbReference>
<evidence type="ECO:0000259" key="9">
    <source>
        <dbReference type="PROSITE" id="PS50893"/>
    </source>
</evidence>
<protein>
    <submittedName>
        <fullName evidence="10">ATP-binding cassette glutathione S-conjugate transporter ycf1</fullName>
    </submittedName>
</protein>
<keyword evidence="7 8" id="KW-0472">Membrane</keyword>
<dbReference type="PANTHER" id="PTHR24223">
    <property type="entry name" value="ATP-BINDING CASSETTE SUB-FAMILY C"/>
    <property type="match status" value="1"/>
</dbReference>
<evidence type="ECO:0000256" key="4">
    <source>
        <dbReference type="ARBA" id="ARBA00022741"/>
    </source>
</evidence>
<feature type="domain" description="ABC transporter" evidence="9">
    <location>
        <begin position="766"/>
        <end position="1025"/>
    </location>
</feature>
<feature type="transmembrane region" description="Helical" evidence="8">
    <location>
        <begin position="183"/>
        <end position="205"/>
    </location>
</feature>
<dbReference type="InterPro" id="IPR027417">
    <property type="entry name" value="P-loop_NTPase"/>
</dbReference>
<dbReference type="PROSITE" id="PS00211">
    <property type="entry name" value="ABC_TRANSPORTER_1"/>
    <property type="match status" value="2"/>
</dbReference>
<dbReference type="InterPro" id="IPR003593">
    <property type="entry name" value="AAA+_ATPase"/>
</dbReference>
<dbReference type="Pfam" id="PF00005">
    <property type="entry name" value="ABC_tran"/>
    <property type="match status" value="2"/>
</dbReference>
<dbReference type="GO" id="GO:0016887">
    <property type="term" value="F:ATP hydrolysis activity"/>
    <property type="evidence" value="ECO:0007669"/>
    <property type="project" value="InterPro"/>
</dbReference>
<proteinExistence type="predicted"/>
<reference evidence="10" key="1">
    <citation type="submission" date="2022-07" db="EMBL/GenBank/DDBJ databases">
        <title>Phylogenomic reconstructions and comparative analyses of Kickxellomycotina fungi.</title>
        <authorList>
            <person name="Reynolds N.K."/>
            <person name="Stajich J.E."/>
            <person name="Barry K."/>
            <person name="Grigoriev I.V."/>
            <person name="Crous P."/>
            <person name="Smith M.E."/>
        </authorList>
    </citation>
    <scope>NUCLEOTIDE SEQUENCE</scope>
    <source>
        <strain evidence="10">NBRC 32514</strain>
    </source>
</reference>
<dbReference type="CDD" id="cd03244">
    <property type="entry name" value="ABCC_MRP_domain2"/>
    <property type="match status" value="1"/>
</dbReference>
<keyword evidence="11" id="KW-1185">Reference proteome</keyword>
<evidence type="ECO:0000313" key="11">
    <source>
        <dbReference type="Proteomes" id="UP001149813"/>
    </source>
</evidence>
<keyword evidence="3 8" id="KW-0812">Transmembrane</keyword>
<dbReference type="GO" id="GO:0042626">
    <property type="term" value="F:ATPase-coupled transmembrane transporter activity"/>
    <property type="evidence" value="ECO:0007669"/>
    <property type="project" value="TreeGrafter"/>
</dbReference>
<evidence type="ECO:0000256" key="1">
    <source>
        <dbReference type="ARBA" id="ARBA00004141"/>
    </source>
</evidence>
<evidence type="ECO:0000313" key="10">
    <source>
        <dbReference type="EMBL" id="KAJ1725359.1"/>
    </source>
</evidence>
<dbReference type="PROSITE" id="PS50893">
    <property type="entry name" value="ABC_TRANSPORTER_2"/>
    <property type="match status" value="2"/>
</dbReference>
<dbReference type="AlphaFoldDB" id="A0A9W7Y7I6"/>
<dbReference type="SMART" id="SM00382">
    <property type="entry name" value="AAA"/>
    <property type="match status" value="2"/>
</dbReference>
<evidence type="ECO:0000256" key="3">
    <source>
        <dbReference type="ARBA" id="ARBA00022692"/>
    </source>
</evidence>
<dbReference type="InterPro" id="IPR036640">
    <property type="entry name" value="ABC1_TM_sf"/>
</dbReference>
<name>A0A9W7Y7I6_9FUNG</name>
<comment type="subcellular location">
    <subcellularLocation>
        <location evidence="1">Membrane</location>
        <topology evidence="1">Multi-pass membrane protein</topology>
    </subcellularLocation>
</comment>
<dbReference type="SUPFAM" id="SSF52540">
    <property type="entry name" value="P-loop containing nucleoside triphosphate hydrolases"/>
    <property type="match status" value="2"/>
</dbReference>
<dbReference type="Proteomes" id="UP001149813">
    <property type="component" value="Unassembled WGS sequence"/>
</dbReference>
<evidence type="ECO:0000256" key="7">
    <source>
        <dbReference type="ARBA" id="ARBA00023136"/>
    </source>
</evidence>
<organism evidence="10 11">
    <name type="scientific">Coemansia erecta</name>
    <dbReference type="NCBI Taxonomy" id="147472"/>
    <lineage>
        <taxon>Eukaryota</taxon>
        <taxon>Fungi</taxon>
        <taxon>Fungi incertae sedis</taxon>
        <taxon>Zoopagomycota</taxon>
        <taxon>Kickxellomycotina</taxon>
        <taxon>Kickxellomycetes</taxon>
        <taxon>Kickxellales</taxon>
        <taxon>Kickxellaceae</taxon>
        <taxon>Coemansia</taxon>
    </lineage>
</organism>
<keyword evidence="2" id="KW-0813">Transport</keyword>
<dbReference type="EMBL" id="JANBOJ010000007">
    <property type="protein sequence ID" value="KAJ1725359.1"/>
    <property type="molecule type" value="Genomic_DNA"/>
</dbReference>
<evidence type="ECO:0000256" key="2">
    <source>
        <dbReference type="ARBA" id="ARBA00022448"/>
    </source>
</evidence>
<feature type="domain" description="ABC transporter" evidence="9">
    <location>
        <begin position="277"/>
        <end position="500"/>
    </location>
</feature>
<dbReference type="InterPro" id="IPR017871">
    <property type="entry name" value="ABC_transporter-like_CS"/>
</dbReference>
<dbReference type="FunFam" id="3.40.50.300:FF:000565">
    <property type="entry name" value="ABC bile acid transporter"/>
    <property type="match status" value="1"/>
</dbReference>
<keyword evidence="5 10" id="KW-0067">ATP-binding</keyword>
<dbReference type="CDD" id="cd03250">
    <property type="entry name" value="ABCC_MRP_domain1"/>
    <property type="match status" value="1"/>
</dbReference>
<feature type="transmembrane region" description="Helical" evidence="8">
    <location>
        <begin position="73"/>
        <end position="93"/>
    </location>
</feature>
<evidence type="ECO:0000256" key="8">
    <source>
        <dbReference type="SAM" id="Phobius"/>
    </source>
</evidence>